<dbReference type="OrthoDB" id="3238849at2759"/>
<protein>
    <submittedName>
        <fullName evidence="1">Uncharacterized protein</fullName>
    </submittedName>
</protein>
<accession>A0A4V3XAN3</accession>
<dbReference type="Proteomes" id="UP000308199">
    <property type="component" value="Unassembled WGS sequence"/>
</dbReference>
<proteinExistence type="predicted"/>
<reference evidence="1 2" key="1">
    <citation type="submission" date="2019-02" db="EMBL/GenBank/DDBJ databases">
        <title>Genome sequencing of the rare red list fungi Phellinidium pouzarii.</title>
        <authorList>
            <person name="Buettner E."/>
            <person name="Kellner H."/>
        </authorList>
    </citation>
    <scope>NUCLEOTIDE SEQUENCE [LARGE SCALE GENOMIC DNA]</scope>
    <source>
        <strain evidence="1 2">DSM 108285</strain>
    </source>
</reference>
<evidence type="ECO:0000313" key="2">
    <source>
        <dbReference type="Proteomes" id="UP000308199"/>
    </source>
</evidence>
<sequence>MSQSTRRATYLRSNSALSTGRTSANFSDKVYYRLRACCLPVCISRPKANSHSPSLPTTAVTYNAPYNSAYPIDPEDDSLSFLHASRIPPPGLAADYVHRICAREGIHATRAKLYTSTPACSVYANVKALPDDPAFVLVAPDVSLRLYAGGCGRARADPLVLFLDLDPSMDRTQAALPMGRLERGGRRVAKVVRKGYGAVAMAFLVCFGSLQKVPKGMQ</sequence>
<keyword evidence="2" id="KW-1185">Reference proteome</keyword>
<dbReference type="EMBL" id="SGPK01000717">
    <property type="protein sequence ID" value="THG98792.1"/>
    <property type="molecule type" value="Genomic_DNA"/>
</dbReference>
<gene>
    <name evidence="1" type="ORF">EW145_g7368</name>
</gene>
<evidence type="ECO:0000313" key="1">
    <source>
        <dbReference type="EMBL" id="THG98792.1"/>
    </source>
</evidence>
<organism evidence="1 2">
    <name type="scientific">Phellinidium pouzarii</name>
    <dbReference type="NCBI Taxonomy" id="167371"/>
    <lineage>
        <taxon>Eukaryota</taxon>
        <taxon>Fungi</taxon>
        <taxon>Dikarya</taxon>
        <taxon>Basidiomycota</taxon>
        <taxon>Agaricomycotina</taxon>
        <taxon>Agaricomycetes</taxon>
        <taxon>Hymenochaetales</taxon>
        <taxon>Hymenochaetaceae</taxon>
        <taxon>Phellinidium</taxon>
    </lineage>
</organism>
<name>A0A4V3XAN3_9AGAM</name>
<dbReference type="AlphaFoldDB" id="A0A4V3XAN3"/>
<comment type="caution">
    <text evidence="1">The sequence shown here is derived from an EMBL/GenBank/DDBJ whole genome shotgun (WGS) entry which is preliminary data.</text>
</comment>